<dbReference type="EMBL" id="ML121554">
    <property type="protein sequence ID" value="RPB22154.1"/>
    <property type="molecule type" value="Genomic_DNA"/>
</dbReference>
<protein>
    <submittedName>
        <fullName evidence="2">Uncharacterized protein</fullName>
    </submittedName>
</protein>
<dbReference type="Proteomes" id="UP000267821">
    <property type="component" value="Unassembled WGS sequence"/>
</dbReference>
<reference evidence="2 3" key="1">
    <citation type="journal article" date="2018" name="Nat. Ecol. Evol.">
        <title>Pezizomycetes genomes reveal the molecular basis of ectomycorrhizal truffle lifestyle.</title>
        <authorList>
            <person name="Murat C."/>
            <person name="Payen T."/>
            <person name="Noel B."/>
            <person name="Kuo A."/>
            <person name="Morin E."/>
            <person name="Chen J."/>
            <person name="Kohler A."/>
            <person name="Krizsan K."/>
            <person name="Balestrini R."/>
            <person name="Da Silva C."/>
            <person name="Montanini B."/>
            <person name="Hainaut M."/>
            <person name="Levati E."/>
            <person name="Barry K.W."/>
            <person name="Belfiori B."/>
            <person name="Cichocki N."/>
            <person name="Clum A."/>
            <person name="Dockter R.B."/>
            <person name="Fauchery L."/>
            <person name="Guy J."/>
            <person name="Iotti M."/>
            <person name="Le Tacon F."/>
            <person name="Lindquist E.A."/>
            <person name="Lipzen A."/>
            <person name="Malagnac F."/>
            <person name="Mello A."/>
            <person name="Molinier V."/>
            <person name="Miyauchi S."/>
            <person name="Poulain J."/>
            <person name="Riccioni C."/>
            <person name="Rubini A."/>
            <person name="Sitrit Y."/>
            <person name="Splivallo R."/>
            <person name="Traeger S."/>
            <person name="Wang M."/>
            <person name="Zifcakova L."/>
            <person name="Wipf D."/>
            <person name="Zambonelli A."/>
            <person name="Paolocci F."/>
            <person name="Nowrousian M."/>
            <person name="Ottonello S."/>
            <person name="Baldrian P."/>
            <person name="Spatafora J.W."/>
            <person name="Henrissat B."/>
            <person name="Nagy L.G."/>
            <person name="Aury J.M."/>
            <person name="Wincker P."/>
            <person name="Grigoriev I.V."/>
            <person name="Bonfante P."/>
            <person name="Martin F.M."/>
        </authorList>
    </citation>
    <scope>NUCLEOTIDE SEQUENCE [LARGE SCALE GENOMIC DNA]</scope>
    <source>
        <strain evidence="2 3">ATCC MYA-4762</strain>
    </source>
</reference>
<evidence type="ECO:0000256" key="1">
    <source>
        <dbReference type="SAM" id="Coils"/>
    </source>
</evidence>
<organism evidence="2 3">
    <name type="scientific">Terfezia boudieri ATCC MYA-4762</name>
    <dbReference type="NCBI Taxonomy" id="1051890"/>
    <lineage>
        <taxon>Eukaryota</taxon>
        <taxon>Fungi</taxon>
        <taxon>Dikarya</taxon>
        <taxon>Ascomycota</taxon>
        <taxon>Pezizomycotina</taxon>
        <taxon>Pezizomycetes</taxon>
        <taxon>Pezizales</taxon>
        <taxon>Pezizaceae</taxon>
        <taxon>Terfezia</taxon>
    </lineage>
</organism>
<gene>
    <name evidence="2" type="ORF">L211DRAFT_840035</name>
</gene>
<keyword evidence="3" id="KW-1185">Reference proteome</keyword>
<keyword evidence="1" id="KW-0175">Coiled coil</keyword>
<proteinExistence type="predicted"/>
<accession>A0A3N4LGX7</accession>
<sequence>MAGAEKALWAQQLKYEVEKRGQAEKEKAVCEELLAEAERREASCEERLRHEVERSQKEKAVCEELLGMERTKAVEAGNDKAAQVIEQMKWLGGRNQNM</sequence>
<dbReference type="InParanoid" id="A0A3N4LGX7"/>
<evidence type="ECO:0000313" key="2">
    <source>
        <dbReference type="EMBL" id="RPB22154.1"/>
    </source>
</evidence>
<evidence type="ECO:0000313" key="3">
    <source>
        <dbReference type="Proteomes" id="UP000267821"/>
    </source>
</evidence>
<name>A0A3N4LGX7_9PEZI</name>
<dbReference type="AlphaFoldDB" id="A0A3N4LGX7"/>
<feature type="coiled-coil region" evidence="1">
    <location>
        <begin position="20"/>
        <end position="65"/>
    </location>
</feature>